<dbReference type="SUPFAM" id="SSF64397">
    <property type="entry name" value="Hsp33 domain"/>
    <property type="match status" value="1"/>
</dbReference>
<keyword evidence="2" id="KW-0862">Zinc</keyword>
<dbReference type="InterPro" id="IPR000397">
    <property type="entry name" value="Heat_shock_Hsp33"/>
</dbReference>
<dbReference type="InterPro" id="IPR023212">
    <property type="entry name" value="Hsp33_helix_hairpin_bin_dom_sf"/>
</dbReference>
<dbReference type="PANTHER" id="PTHR30111">
    <property type="entry name" value="33 KDA CHAPERONIN"/>
    <property type="match status" value="1"/>
</dbReference>
<evidence type="ECO:0000256" key="5">
    <source>
        <dbReference type="ARBA" id="ARBA00023284"/>
    </source>
</evidence>
<dbReference type="InterPro" id="IPR016154">
    <property type="entry name" value="Heat_shock_Hsp33_C"/>
</dbReference>
<keyword evidence="7" id="KW-1185">Reference proteome</keyword>
<evidence type="ECO:0000313" key="7">
    <source>
        <dbReference type="Proteomes" id="UP000019760"/>
    </source>
</evidence>
<sequence>MIETPAFLDTSRPDVPDLVVSRGVIPFHLAGSPVRGRLIRLGPLADALLSRHDAPQAALALAGKALTLIAGMSTALKFQGSYSLQIKGDGPVSQLVADCTERGDLRVYLRAEGEAPSSAPDAALVGAGYLAFTLDQGAETERHQGIVAITGESLAEMAMHYYETSEQHPCWIALHAARRDEGWQAGGLVIERIAGEGGLTPAADAAQAEDDWATARILAATVTQDEILDPALDGMTLINRLFGTMDPRIDRPRALAFGCRCSRARLSALLATFPRDDLDHMAEEGTIVMTCEFCNVHFRFSRDEVAGAPGPAA</sequence>
<accession>A0A023D4H6</accession>
<dbReference type="Gene3D" id="1.10.287.480">
    <property type="entry name" value="helix hairpin bin"/>
    <property type="match status" value="1"/>
</dbReference>
<dbReference type="EMBL" id="BAND01000035">
    <property type="protein sequence ID" value="GAJ28686.1"/>
    <property type="molecule type" value="Genomic_DNA"/>
</dbReference>
<reference evidence="7" key="1">
    <citation type="journal article" date="2014" name="FEMS Microbiol. Lett.">
        <title>Draft Genomic DNA Sequence of the Facultatively Methylotrophic Bacterium Acidomonas methanolica type strain MB58.</title>
        <authorList>
            <person name="Higashiura N."/>
            <person name="Hadano H."/>
            <person name="Hirakawa H."/>
            <person name="Matsutani M."/>
            <person name="Takabe S."/>
            <person name="Matsushita K."/>
            <person name="Azuma Y."/>
        </authorList>
    </citation>
    <scope>NUCLEOTIDE SEQUENCE [LARGE SCALE GENOMIC DNA]</scope>
    <source>
        <strain evidence="7">MB58</strain>
    </source>
</reference>
<dbReference type="AlphaFoldDB" id="A0A023D4H6"/>
<dbReference type="GO" id="GO:0044183">
    <property type="term" value="F:protein folding chaperone"/>
    <property type="evidence" value="ECO:0007669"/>
    <property type="project" value="TreeGrafter"/>
</dbReference>
<dbReference type="OrthoDB" id="9793753at2"/>
<protein>
    <submittedName>
        <fullName evidence="6">Heat shock protein Hsp33</fullName>
    </submittedName>
</protein>
<dbReference type="Gene3D" id="3.55.30.10">
    <property type="entry name" value="Hsp33 domain"/>
    <property type="match status" value="1"/>
</dbReference>
<gene>
    <name evidence="6" type="ORF">Amme_035_015</name>
</gene>
<dbReference type="CDD" id="cd00498">
    <property type="entry name" value="Hsp33"/>
    <property type="match status" value="1"/>
</dbReference>
<proteinExistence type="predicted"/>
<dbReference type="Proteomes" id="UP000019760">
    <property type="component" value="Unassembled WGS sequence"/>
</dbReference>
<dbReference type="PANTHER" id="PTHR30111:SF1">
    <property type="entry name" value="33 KDA CHAPERONIN"/>
    <property type="match status" value="1"/>
</dbReference>
<keyword evidence="4" id="KW-0143">Chaperone</keyword>
<evidence type="ECO:0000256" key="2">
    <source>
        <dbReference type="ARBA" id="ARBA00022833"/>
    </source>
</evidence>
<evidence type="ECO:0000256" key="3">
    <source>
        <dbReference type="ARBA" id="ARBA00023157"/>
    </source>
</evidence>
<dbReference type="Pfam" id="PF01430">
    <property type="entry name" value="HSP33"/>
    <property type="match status" value="1"/>
</dbReference>
<dbReference type="GO" id="GO:0005737">
    <property type="term" value="C:cytoplasm"/>
    <property type="evidence" value="ECO:0007669"/>
    <property type="project" value="InterPro"/>
</dbReference>
<dbReference type="GO" id="GO:0042026">
    <property type="term" value="P:protein refolding"/>
    <property type="evidence" value="ECO:0007669"/>
    <property type="project" value="TreeGrafter"/>
</dbReference>
<keyword evidence="3" id="KW-1015">Disulfide bond</keyword>
<dbReference type="Gene3D" id="3.90.1280.10">
    <property type="entry name" value="HSP33 redox switch-like"/>
    <property type="match status" value="1"/>
</dbReference>
<organism evidence="6 7">
    <name type="scientific">Acidomonas methanolica NBRC 104435</name>
    <dbReference type="NCBI Taxonomy" id="1231351"/>
    <lineage>
        <taxon>Bacteria</taxon>
        <taxon>Pseudomonadati</taxon>
        <taxon>Pseudomonadota</taxon>
        <taxon>Alphaproteobacteria</taxon>
        <taxon>Acetobacterales</taxon>
        <taxon>Acetobacteraceae</taxon>
        <taxon>Acidomonas</taxon>
    </lineage>
</organism>
<keyword evidence="1" id="KW-0963">Cytoplasm</keyword>
<evidence type="ECO:0000256" key="4">
    <source>
        <dbReference type="ARBA" id="ARBA00023186"/>
    </source>
</evidence>
<dbReference type="PIRSF" id="PIRSF005261">
    <property type="entry name" value="Heat_shock_Hsp33"/>
    <property type="match status" value="1"/>
</dbReference>
<keyword evidence="5" id="KW-0676">Redox-active center</keyword>
<dbReference type="RefSeq" id="WP_042057614.1">
    <property type="nucleotide sequence ID" value="NZ_BAND01000035.1"/>
</dbReference>
<dbReference type="SUPFAM" id="SSF118352">
    <property type="entry name" value="HSP33 redox switch-like"/>
    <property type="match status" value="1"/>
</dbReference>
<evidence type="ECO:0000256" key="1">
    <source>
        <dbReference type="ARBA" id="ARBA00022490"/>
    </source>
</evidence>
<keyword evidence="6" id="KW-0346">Stress response</keyword>
<comment type="caution">
    <text evidence="6">The sequence shown here is derived from an EMBL/GenBank/DDBJ whole genome shotgun (WGS) entry which is preliminary data.</text>
</comment>
<evidence type="ECO:0000313" key="6">
    <source>
        <dbReference type="EMBL" id="GAJ28686.1"/>
    </source>
</evidence>
<name>A0A023D4H6_ACIMT</name>
<reference evidence="6 7" key="2">
    <citation type="journal article" date="2014" name="FEMS Microbiol. Lett.">
        <title>Draft genomic DNA sequence of the facultatively methylotrophic bacterium Acidomonas methanolica type strain MB58.</title>
        <authorList>
            <person name="Higashiura N."/>
            <person name="Hadano H."/>
            <person name="Hirakawa H."/>
            <person name="Matsutani M."/>
            <person name="Takabe S."/>
            <person name="Matsushita K."/>
            <person name="Azuma Y."/>
        </authorList>
    </citation>
    <scope>NUCLEOTIDE SEQUENCE [LARGE SCALE GENOMIC DNA]</scope>
    <source>
        <strain evidence="6 7">MB58</strain>
    </source>
</reference>
<dbReference type="InterPro" id="IPR016153">
    <property type="entry name" value="Heat_shock_Hsp33_N"/>
</dbReference>
<dbReference type="GO" id="GO:0051082">
    <property type="term" value="F:unfolded protein binding"/>
    <property type="evidence" value="ECO:0007669"/>
    <property type="project" value="InterPro"/>
</dbReference>